<accession>A0A9Y1E0G5</accession>
<organism evidence="1 2">
    <name type="scientific">Escherichia phage A5-4</name>
    <dbReference type="NCBI Taxonomy" id="2996162"/>
    <lineage>
        <taxon>Viruses</taxon>
        <taxon>Duplodnaviria</taxon>
        <taxon>Heunggongvirae</taxon>
        <taxon>Uroviricota</taxon>
        <taxon>Caudoviricetes</taxon>
        <taxon>Vequintavirinae</taxon>
    </lineage>
</organism>
<proteinExistence type="predicted"/>
<reference evidence="1 2" key="1">
    <citation type="submission" date="2022-10" db="EMBL/GenBank/DDBJ databases">
        <authorList>
            <person name="Cortes-Martin A."/>
            <person name="Buttimer C.T.H."/>
            <person name="Hill C."/>
        </authorList>
    </citation>
    <scope>NUCLEOTIDE SEQUENCE [LARGE SCALE GENOMIC DNA]</scope>
</reference>
<gene>
    <name evidence="1" type="ORF">A54_29</name>
</gene>
<dbReference type="Proteomes" id="UP001236076">
    <property type="component" value="Segment"/>
</dbReference>
<evidence type="ECO:0000313" key="2">
    <source>
        <dbReference type="Proteomes" id="UP001236076"/>
    </source>
</evidence>
<protein>
    <submittedName>
        <fullName evidence="1">Uncharacterized protein</fullName>
    </submittedName>
</protein>
<evidence type="ECO:0000313" key="1">
    <source>
        <dbReference type="EMBL" id="UZZ64269.1"/>
    </source>
</evidence>
<dbReference type="EMBL" id="OP744025">
    <property type="protein sequence ID" value="UZZ64269.1"/>
    <property type="molecule type" value="Genomic_DNA"/>
</dbReference>
<name>A0A9Y1E0G5_9CAUD</name>
<keyword evidence="2" id="KW-1185">Reference proteome</keyword>
<sequence>MFVKANLTGEGGLKVALRVEEILLFREGNHFGEETTVVVFRDGSTAHITQDVETFEQLIKESVK</sequence>